<dbReference type="GO" id="GO:0005829">
    <property type="term" value="C:cytosol"/>
    <property type="evidence" value="ECO:0007669"/>
    <property type="project" value="GOC"/>
</dbReference>
<dbReference type="SMART" id="SM00679">
    <property type="entry name" value="CTNS"/>
    <property type="match status" value="1"/>
</dbReference>
<comment type="caution">
    <text evidence="6">The sequence shown here is derived from an EMBL/GenBank/DDBJ whole genome shotgun (WGS) entry which is preliminary data.</text>
</comment>
<feature type="transmembrane region" description="Helical" evidence="5">
    <location>
        <begin position="93"/>
        <end position="116"/>
    </location>
</feature>
<dbReference type="Proteomes" id="UP000007350">
    <property type="component" value="Unassembled WGS sequence"/>
</dbReference>
<dbReference type="GO" id="GO:0005768">
    <property type="term" value="C:endosome"/>
    <property type="evidence" value="ECO:0007669"/>
    <property type="project" value="TreeGrafter"/>
</dbReference>
<dbReference type="PANTHER" id="PTHR14856:SF9">
    <property type="entry name" value="PQ-LOOP REPEAT-CONTAINING PROTEIN 1"/>
    <property type="match status" value="1"/>
</dbReference>
<gene>
    <name evidence="6" type="ORF">MOQ_006560</name>
</gene>
<keyword evidence="2 5" id="KW-0812">Transmembrane</keyword>
<sequence length="340" mass="38408">MDHSWPSAVYGSSNEKYRTGDVGVAHDNPNISWKDIMFLLFSIGMVFGPHIGYVFQIHEMSTTRNVEGYSPLVSVILLTSNGIRILYYIGHHFALALLFQAIFAILVHTVLLIMVLHMTKNISSDAEEHYSGSGTVSMPDVASATVPTVEVNGEENGTWEEMHVKTNPIRYILTKLDTGACLFEKRFFSLSPPSFIRRYILWTLLSTVVVFLYYATVGTVWGAAPEVIGYIALGIEALLVLPQILRNHRRQSTEGLTIMLVLTWFLGDIIKVIYFLVDHQPFPFILCGTFQLSLDLVVIGQLIYFRMRRRRFSIRVMPTTREGHTADLDAVEATTKVEKI</sequence>
<evidence type="ECO:0000256" key="2">
    <source>
        <dbReference type="ARBA" id="ARBA00022692"/>
    </source>
</evidence>
<evidence type="ECO:0000313" key="7">
    <source>
        <dbReference type="Proteomes" id="UP000007350"/>
    </source>
</evidence>
<evidence type="ECO:0000256" key="1">
    <source>
        <dbReference type="ARBA" id="ARBA00004141"/>
    </source>
</evidence>
<proteinExistence type="predicted"/>
<name>K2MRI0_TRYCR</name>
<dbReference type="InterPro" id="IPR006603">
    <property type="entry name" value="PQ-loop_rpt"/>
</dbReference>
<feature type="transmembrane region" description="Helical" evidence="5">
    <location>
        <begin position="68"/>
        <end position="87"/>
    </location>
</feature>
<dbReference type="Gene3D" id="1.20.1280.290">
    <property type="match status" value="2"/>
</dbReference>
<organism evidence="6 7">
    <name type="scientific">Trypanosoma cruzi marinkellei</name>
    <dbReference type="NCBI Taxonomy" id="85056"/>
    <lineage>
        <taxon>Eukaryota</taxon>
        <taxon>Discoba</taxon>
        <taxon>Euglenozoa</taxon>
        <taxon>Kinetoplastea</taxon>
        <taxon>Metakinetoplastina</taxon>
        <taxon>Trypanosomatida</taxon>
        <taxon>Trypanosomatidae</taxon>
        <taxon>Trypanosoma</taxon>
        <taxon>Schizotrypanum</taxon>
    </lineage>
</organism>
<dbReference type="FunFam" id="1.20.1280.290:FF:000005">
    <property type="entry name" value="PQ-loop repeat-containing protein 1"/>
    <property type="match status" value="1"/>
</dbReference>
<keyword evidence="4 5" id="KW-0472">Membrane</keyword>
<dbReference type="Pfam" id="PF04193">
    <property type="entry name" value="PQ-loop"/>
    <property type="match status" value="1"/>
</dbReference>
<dbReference type="GO" id="GO:0045332">
    <property type="term" value="P:phospholipid translocation"/>
    <property type="evidence" value="ECO:0007669"/>
    <property type="project" value="TreeGrafter"/>
</dbReference>
<comment type="subcellular location">
    <subcellularLocation>
        <location evidence="1">Membrane</location>
        <topology evidence="1">Multi-pass membrane protein</topology>
    </subcellularLocation>
</comment>
<dbReference type="GO" id="GO:0016020">
    <property type="term" value="C:membrane"/>
    <property type="evidence" value="ECO:0007669"/>
    <property type="project" value="UniProtKB-SubCell"/>
</dbReference>
<dbReference type="AlphaFoldDB" id="K2MRI0"/>
<feature type="transmembrane region" description="Helical" evidence="5">
    <location>
        <begin position="199"/>
        <end position="221"/>
    </location>
</feature>
<accession>K2MRI0</accession>
<keyword evidence="3 5" id="KW-1133">Transmembrane helix</keyword>
<feature type="transmembrane region" description="Helical" evidence="5">
    <location>
        <begin position="283"/>
        <end position="305"/>
    </location>
</feature>
<dbReference type="OrthoDB" id="292213at2759"/>
<keyword evidence="7" id="KW-1185">Reference proteome</keyword>
<feature type="transmembrane region" description="Helical" evidence="5">
    <location>
        <begin position="227"/>
        <end position="245"/>
    </location>
</feature>
<evidence type="ECO:0000313" key="6">
    <source>
        <dbReference type="EMBL" id="EKF29645.1"/>
    </source>
</evidence>
<dbReference type="PANTHER" id="PTHR14856">
    <property type="entry name" value="PQ-LOOP REPEAT-CONTAINING PROTEIN 1-LIKE PROTEIN"/>
    <property type="match status" value="1"/>
</dbReference>
<feature type="transmembrane region" description="Helical" evidence="5">
    <location>
        <begin position="257"/>
        <end position="277"/>
    </location>
</feature>
<evidence type="ECO:0000256" key="3">
    <source>
        <dbReference type="ARBA" id="ARBA00022989"/>
    </source>
</evidence>
<protein>
    <submittedName>
        <fullName evidence="6">Uncharacterized protein</fullName>
    </submittedName>
</protein>
<dbReference type="GO" id="GO:0042147">
    <property type="term" value="P:retrograde transport, endosome to Golgi"/>
    <property type="evidence" value="ECO:0007669"/>
    <property type="project" value="TreeGrafter"/>
</dbReference>
<dbReference type="GO" id="GO:0005802">
    <property type="term" value="C:trans-Golgi network"/>
    <property type="evidence" value="ECO:0007669"/>
    <property type="project" value="TreeGrafter"/>
</dbReference>
<reference evidence="6 7" key="1">
    <citation type="journal article" date="2012" name="BMC Genomics">
        <title>Comparative genomic analysis of human infective Trypanosoma cruzi lineages with the bat-restricted subspecies T. cruzi marinkellei.</title>
        <authorList>
            <person name="Franzen O."/>
            <person name="Talavera-Lopez C."/>
            <person name="Ochaya S."/>
            <person name="Butler C.E."/>
            <person name="Messenger L.A."/>
            <person name="Lewis M.D."/>
            <person name="Llewellyn M.S."/>
            <person name="Marinkelle C.J."/>
            <person name="Tyler K.M."/>
            <person name="Miles M.A."/>
            <person name="Andersson B."/>
        </authorList>
    </citation>
    <scope>NUCLEOTIDE SEQUENCE [LARGE SCALE GENOMIC DNA]</scope>
    <source>
        <strain evidence="6 7">B7</strain>
    </source>
</reference>
<evidence type="ECO:0000256" key="5">
    <source>
        <dbReference type="SAM" id="Phobius"/>
    </source>
</evidence>
<evidence type="ECO:0000256" key="4">
    <source>
        <dbReference type="ARBA" id="ARBA00023136"/>
    </source>
</evidence>
<dbReference type="InterPro" id="IPR052241">
    <property type="entry name" value="SLC66/Scramblase_ANY1"/>
</dbReference>
<feature type="transmembrane region" description="Helical" evidence="5">
    <location>
        <begin position="36"/>
        <end position="56"/>
    </location>
</feature>
<dbReference type="EMBL" id="AHKC01012819">
    <property type="protein sequence ID" value="EKF29645.1"/>
    <property type="molecule type" value="Genomic_DNA"/>
</dbReference>